<protein>
    <submittedName>
        <fullName evidence="2">Uncharacterized protein</fullName>
    </submittedName>
</protein>
<dbReference type="Proteomes" id="UP000297245">
    <property type="component" value="Unassembled WGS sequence"/>
</dbReference>
<keyword evidence="1" id="KW-1133">Transmembrane helix</keyword>
<sequence length="175" mass="19394">MSLPQTQSSLPLSDSDILVLKEWVFETALGFLLLGIQTTLSIAVLCTFVLDKTADQNTEIPANGFNPPDLGRIILLDTRLTIGENFMARLNFIMGDIIVVWRAWVLFPQRFAKIALSICLIGSFVGIFLDIGLLVKRVIKNPEDVRGEEENAIMVAVPLILTNFTATTLIGFKAW</sequence>
<feature type="transmembrane region" description="Helical" evidence="1">
    <location>
        <begin position="28"/>
        <end position="50"/>
    </location>
</feature>
<feature type="transmembrane region" description="Helical" evidence="1">
    <location>
        <begin position="152"/>
        <end position="172"/>
    </location>
</feature>
<dbReference type="EMBL" id="ML179533">
    <property type="protein sequence ID" value="THU85737.1"/>
    <property type="molecule type" value="Genomic_DNA"/>
</dbReference>
<dbReference type="AlphaFoldDB" id="A0A4S8LAC1"/>
<evidence type="ECO:0000256" key="1">
    <source>
        <dbReference type="SAM" id="Phobius"/>
    </source>
</evidence>
<evidence type="ECO:0000313" key="2">
    <source>
        <dbReference type="EMBL" id="THU85737.1"/>
    </source>
</evidence>
<reference evidence="2 3" key="1">
    <citation type="journal article" date="2019" name="Nat. Ecol. Evol.">
        <title>Megaphylogeny resolves global patterns of mushroom evolution.</title>
        <authorList>
            <person name="Varga T."/>
            <person name="Krizsan K."/>
            <person name="Foldi C."/>
            <person name="Dima B."/>
            <person name="Sanchez-Garcia M."/>
            <person name="Sanchez-Ramirez S."/>
            <person name="Szollosi G.J."/>
            <person name="Szarkandi J.G."/>
            <person name="Papp V."/>
            <person name="Albert L."/>
            <person name="Andreopoulos W."/>
            <person name="Angelini C."/>
            <person name="Antonin V."/>
            <person name="Barry K.W."/>
            <person name="Bougher N.L."/>
            <person name="Buchanan P."/>
            <person name="Buyck B."/>
            <person name="Bense V."/>
            <person name="Catcheside P."/>
            <person name="Chovatia M."/>
            <person name="Cooper J."/>
            <person name="Damon W."/>
            <person name="Desjardin D."/>
            <person name="Finy P."/>
            <person name="Geml J."/>
            <person name="Haridas S."/>
            <person name="Hughes K."/>
            <person name="Justo A."/>
            <person name="Karasinski D."/>
            <person name="Kautmanova I."/>
            <person name="Kiss B."/>
            <person name="Kocsube S."/>
            <person name="Kotiranta H."/>
            <person name="LaButti K.M."/>
            <person name="Lechner B.E."/>
            <person name="Liimatainen K."/>
            <person name="Lipzen A."/>
            <person name="Lukacs Z."/>
            <person name="Mihaltcheva S."/>
            <person name="Morgado L.N."/>
            <person name="Niskanen T."/>
            <person name="Noordeloos M.E."/>
            <person name="Ohm R.A."/>
            <person name="Ortiz-Santana B."/>
            <person name="Ovrebo C."/>
            <person name="Racz N."/>
            <person name="Riley R."/>
            <person name="Savchenko A."/>
            <person name="Shiryaev A."/>
            <person name="Soop K."/>
            <person name="Spirin V."/>
            <person name="Szebenyi C."/>
            <person name="Tomsovsky M."/>
            <person name="Tulloss R.E."/>
            <person name="Uehling J."/>
            <person name="Grigoriev I.V."/>
            <person name="Vagvolgyi C."/>
            <person name="Papp T."/>
            <person name="Martin F.M."/>
            <person name="Miettinen O."/>
            <person name="Hibbett D.S."/>
            <person name="Nagy L.G."/>
        </authorList>
    </citation>
    <scope>NUCLEOTIDE SEQUENCE [LARGE SCALE GENOMIC DNA]</scope>
    <source>
        <strain evidence="2 3">CBS 962.96</strain>
    </source>
</reference>
<keyword evidence="3" id="KW-1185">Reference proteome</keyword>
<evidence type="ECO:0000313" key="3">
    <source>
        <dbReference type="Proteomes" id="UP000297245"/>
    </source>
</evidence>
<gene>
    <name evidence="2" type="ORF">K435DRAFT_805680</name>
</gene>
<organism evidence="2 3">
    <name type="scientific">Dendrothele bispora (strain CBS 962.96)</name>
    <dbReference type="NCBI Taxonomy" id="1314807"/>
    <lineage>
        <taxon>Eukaryota</taxon>
        <taxon>Fungi</taxon>
        <taxon>Dikarya</taxon>
        <taxon>Basidiomycota</taxon>
        <taxon>Agaricomycotina</taxon>
        <taxon>Agaricomycetes</taxon>
        <taxon>Agaricomycetidae</taxon>
        <taxon>Agaricales</taxon>
        <taxon>Agaricales incertae sedis</taxon>
        <taxon>Dendrothele</taxon>
    </lineage>
</organism>
<accession>A0A4S8LAC1</accession>
<feature type="transmembrane region" description="Helical" evidence="1">
    <location>
        <begin position="111"/>
        <end position="131"/>
    </location>
</feature>
<keyword evidence="1" id="KW-0472">Membrane</keyword>
<name>A0A4S8LAC1_DENBC</name>
<proteinExistence type="predicted"/>
<keyword evidence="1" id="KW-0812">Transmembrane</keyword>